<dbReference type="Proteomes" id="UP001066276">
    <property type="component" value="Chromosome 2_1"/>
</dbReference>
<accession>A0AAV7VRI0</accession>
<keyword evidence="3" id="KW-1185">Reference proteome</keyword>
<name>A0AAV7VRI0_PLEWA</name>
<sequence>MPRAAPRSAATPSRSPAQLARPTRPRPCATRSQPLSSSQKLHSAAWHRPGHSSRCFSLLHPQIMPDKPGAARSLLGSHPPCLAARPRPHHVHLLPSPLPHPTAPETPLCTNVTPEVEENAEVQRQRKRTLEEEVGVLDSEEEEDARREEEKGVQPHGRREENKTTKEIREMEPSAENETASENATTGRHVRGGT</sequence>
<feature type="region of interest" description="Disordered" evidence="1">
    <location>
        <begin position="1"/>
        <end position="53"/>
    </location>
</feature>
<comment type="caution">
    <text evidence="2">The sequence shown here is derived from an EMBL/GenBank/DDBJ whole genome shotgun (WGS) entry which is preliminary data.</text>
</comment>
<feature type="compositionally biased region" description="Acidic residues" evidence="1">
    <location>
        <begin position="132"/>
        <end position="143"/>
    </location>
</feature>
<feature type="compositionally biased region" description="Basic and acidic residues" evidence="1">
    <location>
        <begin position="144"/>
        <end position="172"/>
    </location>
</feature>
<protein>
    <submittedName>
        <fullName evidence="2">Uncharacterized protein</fullName>
    </submittedName>
</protein>
<evidence type="ECO:0000256" key="1">
    <source>
        <dbReference type="SAM" id="MobiDB-lite"/>
    </source>
</evidence>
<evidence type="ECO:0000313" key="3">
    <source>
        <dbReference type="Proteomes" id="UP001066276"/>
    </source>
</evidence>
<proteinExistence type="predicted"/>
<feature type="compositionally biased region" description="Basic and acidic residues" evidence="1">
    <location>
        <begin position="121"/>
        <end position="131"/>
    </location>
</feature>
<feature type="region of interest" description="Disordered" evidence="1">
    <location>
        <begin position="86"/>
        <end position="194"/>
    </location>
</feature>
<dbReference type="EMBL" id="JANPWB010000003">
    <property type="protein sequence ID" value="KAJ1204037.1"/>
    <property type="molecule type" value="Genomic_DNA"/>
</dbReference>
<reference evidence="2" key="1">
    <citation type="journal article" date="2022" name="bioRxiv">
        <title>Sequencing and chromosome-scale assembly of the giantPleurodeles waltlgenome.</title>
        <authorList>
            <person name="Brown T."/>
            <person name="Elewa A."/>
            <person name="Iarovenko S."/>
            <person name="Subramanian E."/>
            <person name="Araus A.J."/>
            <person name="Petzold A."/>
            <person name="Susuki M."/>
            <person name="Suzuki K.-i.T."/>
            <person name="Hayashi T."/>
            <person name="Toyoda A."/>
            <person name="Oliveira C."/>
            <person name="Osipova E."/>
            <person name="Leigh N.D."/>
            <person name="Simon A."/>
            <person name="Yun M.H."/>
        </authorList>
    </citation>
    <scope>NUCLEOTIDE SEQUENCE</scope>
    <source>
        <strain evidence="2">20211129_DDA</strain>
        <tissue evidence="2">Liver</tissue>
    </source>
</reference>
<feature type="compositionally biased region" description="Low complexity" evidence="1">
    <location>
        <begin position="1"/>
        <end position="31"/>
    </location>
</feature>
<feature type="compositionally biased region" description="Polar residues" evidence="1">
    <location>
        <begin position="32"/>
        <end position="41"/>
    </location>
</feature>
<feature type="compositionally biased region" description="Polar residues" evidence="1">
    <location>
        <begin position="176"/>
        <end position="186"/>
    </location>
</feature>
<dbReference type="AlphaFoldDB" id="A0AAV7VRI0"/>
<organism evidence="2 3">
    <name type="scientific">Pleurodeles waltl</name>
    <name type="common">Iberian ribbed newt</name>
    <dbReference type="NCBI Taxonomy" id="8319"/>
    <lineage>
        <taxon>Eukaryota</taxon>
        <taxon>Metazoa</taxon>
        <taxon>Chordata</taxon>
        <taxon>Craniata</taxon>
        <taxon>Vertebrata</taxon>
        <taxon>Euteleostomi</taxon>
        <taxon>Amphibia</taxon>
        <taxon>Batrachia</taxon>
        <taxon>Caudata</taxon>
        <taxon>Salamandroidea</taxon>
        <taxon>Salamandridae</taxon>
        <taxon>Pleurodelinae</taxon>
        <taxon>Pleurodeles</taxon>
    </lineage>
</organism>
<evidence type="ECO:0000313" key="2">
    <source>
        <dbReference type="EMBL" id="KAJ1204037.1"/>
    </source>
</evidence>
<gene>
    <name evidence="2" type="ORF">NDU88_007818</name>
</gene>